<evidence type="ECO:0000313" key="1">
    <source>
        <dbReference type="EMBL" id="DAD36476.1"/>
    </source>
</evidence>
<keyword evidence="2" id="KW-1185">Reference proteome</keyword>
<gene>
    <name evidence="1" type="ORF">HUJ06_007117</name>
</gene>
<dbReference type="AlphaFoldDB" id="A0A822Z0E5"/>
<protein>
    <submittedName>
        <fullName evidence="1">Uncharacterized protein</fullName>
    </submittedName>
</protein>
<name>A0A822Z0E5_NELNU</name>
<accession>A0A822Z0E5</accession>
<evidence type="ECO:0000313" key="2">
    <source>
        <dbReference type="Proteomes" id="UP000607653"/>
    </source>
</evidence>
<comment type="caution">
    <text evidence="1">The sequence shown here is derived from an EMBL/GenBank/DDBJ whole genome shotgun (WGS) entry which is preliminary data.</text>
</comment>
<organism evidence="1 2">
    <name type="scientific">Nelumbo nucifera</name>
    <name type="common">Sacred lotus</name>
    <dbReference type="NCBI Taxonomy" id="4432"/>
    <lineage>
        <taxon>Eukaryota</taxon>
        <taxon>Viridiplantae</taxon>
        <taxon>Streptophyta</taxon>
        <taxon>Embryophyta</taxon>
        <taxon>Tracheophyta</taxon>
        <taxon>Spermatophyta</taxon>
        <taxon>Magnoliopsida</taxon>
        <taxon>Proteales</taxon>
        <taxon>Nelumbonaceae</taxon>
        <taxon>Nelumbo</taxon>
    </lineage>
</organism>
<proteinExistence type="predicted"/>
<sequence>MKRKKMKIPCFNILSLLLALITIKENSLRRLFRAGAALSPAATADRLSAGHRRCY</sequence>
<dbReference type="EMBL" id="DUZY01000004">
    <property type="protein sequence ID" value="DAD36476.1"/>
    <property type="molecule type" value="Genomic_DNA"/>
</dbReference>
<dbReference type="Proteomes" id="UP000607653">
    <property type="component" value="Unassembled WGS sequence"/>
</dbReference>
<reference evidence="1 2" key="1">
    <citation type="journal article" date="2020" name="Mol. Biol. Evol.">
        <title>Distinct Expression and Methylation Patterns for Genes with Different Fates following a Single Whole-Genome Duplication in Flowering Plants.</title>
        <authorList>
            <person name="Shi T."/>
            <person name="Rahmani R.S."/>
            <person name="Gugger P.F."/>
            <person name="Wang M."/>
            <person name="Li H."/>
            <person name="Zhang Y."/>
            <person name="Li Z."/>
            <person name="Wang Q."/>
            <person name="Van de Peer Y."/>
            <person name="Marchal K."/>
            <person name="Chen J."/>
        </authorList>
    </citation>
    <scope>NUCLEOTIDE SEQUENCE [LARGE SCALE GENOMIC DNA]</scope>
    <source>
        <tissue evidence="1">Leaf</tissue>
    </source>
</reference>